<protein>
    <submittedName>
        <fullName evidence="1">3-methyladenine DNA glycosylase AlkD</fullName>
    </submittedName>
</protein>
<keyword evidence="2" id="KW-1185">Reference proteome</keyword>
<dbReference type="InterPro" id="IPR016024">
    <property type="entry name" value="ARM-type_fold"/>
</dbReference>
<gene>
    <name evidence="1" type="ORF">SAMN04488526_0777</name>
</gene>
<evidence type="ECO:0000313" key="2">
    <source>
        <dbReference type="Proteomes" id="UP000199283"/>
    </source>
</evidence>
<proteinExistence type="predicted"/>
<dbReference type="EMBL" id="FNZQ01000001">
    <property type="protein sequence ID" value="SEK52088.1"/>
    <property type="molecule type" value="Genomic_DNA"/>
</dbReference>
<sequence>MTDETSATSPAHDTGLTAKVAEALAQLHTLGDAGRAARDKAANRTTRKTLGVPASALGDLARTLREKLSVDHRVILADALWQDGTFDARLLALRLLTQARIRPDDGVWARLTEWVVQFDCRAIADAGAGAISRRLMADPARLDVVADWMQAANVWTRRTAIAATAPWAKMNHPSEADLAARERVLGWLAGMAGDDRPVIRQAVEGWLRDLAKRDPARVAAFRRA</sequence>
<dbReference type="RefSeq" id="WP_092759904.1">
    <property type="nucleotide sequence ID" value="NZ_FNZQ01000001.1"/>
</dbReference>
<accession>A0A1H7HPH6</accession>
<evidence type="ECO:0000313" key="1">
    <source>
        <dbReference type="EMBL" id="SEK52088.1"/>
    </source>
</evidence>
<dbReference type="Proteomes" id="UP000199283">
    <property type="component" value="Unassembled WGS sequence"/>
</dbReference>
<dbReference type="SUPFAM" id="SSF48371">
    <property type="entry name" value="ARM repeat"/>
    <property type="match status" value="1"/>
</dbReference>
<dbReference type="Gene3D" id="1.25.10.90">
    <property type="match status" value="1"/>
</dbReference>
<dbReference type="InterPro" id="IPR014825">
    <property type="entry name" value="DNA_alkylation"/>
</dbReference>
<reference evidence="1 2" key="1">
    <citation type="submission" date="2016-10" db="EMBL/GenBank/DDBJ databases">
        <authorList>
            <person name="de Groot N.N."/>
        </authorList>
    </citation>
    <scope>NUCLEOTIDE SEQUENCE [LARGE SCALE GENOMIC DNA]</scope>
    <source>
        <strain evidence="1 2">DSM 14858</strain>
    </source>
</reference>
<dbReference type="STRING" id="188906.SAMN04488526_0777"/>
<dbReference type="AlphaFoldDB" id="A0A1H7HPH6"/>
<dbReference type="Pfam" id="PF08713">
    <property type="entry name" value="DNA_alkylation"/>
    <property type="match status" value="1"/>
</dbReference>
<dbReference type="OrthoDB" id="9775346at2"/>
<organism evidence="1 2">
    <name type="scientific">Jannaschia helgolandensis</name>
    <dbReference type="NCBI Taxonomy" id="188906"/>
    <lineage>
        <taxon>Bacteria</taxon>
        <taxon>Pseudomonadati</taxon>
        <taxon>Pseudomonadota</taxon>
        <taxon>Alphaproteobacteria</taxon>
        <taxon>Rhodobacterales</taxon>
        <taxon>Roseobacteraceae</taxon>
        <taxon>Jannaschia</taxon>
    </lineage>
</organism>
<name>A0A1H7HPH6_9RHOB</name>